<dbReference type="EMBL" id="PFFQ01000015">
    <property type="protein sequence ID" value="PIW18035.1"/>
    <property type="molecule type" value="Genomic_DNA"/>
</dbReference>
<evidence type="ECO:0000313" key="3">
    <source>
        <dbReference type="Proteomes" id="UP000231019"/>
    </source>
</evidence>
<dbReference type="Pfam" id="PF09346">
    <property type="entry name" value="SMI1_KNR4"/>
    <property type="match status" value="1"/>
</dbReference>
<protein>
    <recommendedName>
        <fullName evidence="1">Knr4/Smi1-like domain-containing protein</fullName>
    </recommendedName>
</protein>
<dbReference type="InterPro" id="IPR018958">
    <property type="entry name" value="Knr4/Smi1-like_dom"/>
</dbReference>
<sequence length="394" mass="44942">MYLNKWQNSLKKLWNKLENLLAFYSPALCAALKPPATEAEIRTAEQALQIKFPKILRDSFLIHNGTGREGPYLLEGFALLSLDEIVSEWKINQGAYEDQDNQEVDPEVQAKWWHSAWIPLSYDGAGNHHCLDLAPSAEGSSGQILSFWHDAPERRVLAKNFKEFIAGFVKALQIGLYTYSETEGQLLPVQPDRSFTDLIPRPKPKTESELNLPEVILPALEPHPFLKKLKTKACTQFKPSRGSSLSETCRLAYWLYIFRQEQAALEICEFLSQIPFDGRFVGPYAAIQDSLALQARLYRAQNWREEAEKCHERLVKGGVVDTRLHGSLLKLDWIADYHQRNLRTKEEFYRAVALSELVFMAEMGGSECCWPIAKIEAEIQTQLAALRTLHQLPV</sequence>
<feature type="domain" description="Knr4/Smi1-like" evidence="1">
    <location>
        <begin position="35"/>
        <end position="167"/>
    </location>
</feature>
<dbReference type="PANTHER" id="PTHR47432:SF1">
    <property type="entry name" value="CELL WALL ASSEMBLY REGULATOR SMI1"/>
    <property type="match status" value="1"/>
</dbReference>
<name>A0A2M7G7J6_9BACT</name>
<evidence type="ECO:0000259" key="1">
    <source>
        <dbReference type="SMART" id="SM00860"/>
    </source>
</evidence>
<dbReference type="InterPro" id="IPR037883">
    <property type="entry name" value="Knr4/Smi1-like_sf"/>
</dbReference>
<dbReference type="SMART" id="SM00860">
    <property type="entry name" value="SMI1_KNR4"/>
    <property type="match status" value="1"/>
</dbReference>
<accession>A0A2M7G7J6</accession>
<comment type="caution">
    <text evidence="2">The sequence shown here is derived from an EMBL/GenBank/DDBJ whole genome shotgun (WGS) entry which is preliminary data.</text>
</comment>
<dbReference type="Gene3D" id="3.40.1580.10">
    <property type="entry name" value="SMI1/KNR4-like"/>
    <property type="match status" value="1"/>
</dbReference>
<dbReference type="InterPro" id="IPR046553">
    <property type="entry name" value="DUF6707"/>
</dbReference>
<dbReference type="Pfam" id="PF20453">
    <property type="entry name" value="DUF6707"/>
    <property type="match status" value="1"/>
</dbReference>
<organism evidence="2 3">
    <name type="scientific">bacterium (Candidatus Blackallbacteria) CG17_big_fil_post_rev_8_21_14_2_50_48_46</name>
    <dbReference type="NCBI Taxonomy" id="2014261"/>
    <lineage>
        <taxon>Bacteria</taxon>
        <taxon>Candidatus Blackallbacteria</taxon>
    </lineage>
</organism>
<reference evidence="2 3" key="1">
    <citation type="submission" date="2017-09" db="EMBL/GenBank/DDBJ databases">
        <title>Depth-based differentiation of microbial function through sediment-hosted aquifers and enrichment of novel symbionts in the deep terrestrial subsurface.</title>
        <authorList>
            <person name="Probst A.J."/>
            <person name="Ladd B."/>
            <person name="Jarett J.K."/>
            <person name="Geller-Mcgrath D.E."/>
            <person name="Sieber C.M."/>
            <person name="Emerson J.B."/>
            <person name="Anantharaman K."/>
            <person name="Thomas B.C."/>
            <person name="Malmstrom R."/>
            <person name="Stieglmeier M."/>
            <person name="Klingl A."/>
            <person name="Woyke T."/>
            <person name="Ryan C.M."/>
            <person name="Banfield J.F."/>
        </authorList>
    </citation>
    <scope>NUCLEOTIDE SEQUENCE [LARGE SCALE GENOMIC DNA]</scope>
    <source>
        <strain evidence="2">CG17_big_fil_post_rev_8_21_14_2_50_48_46</strain>
    </source>
</reference>
<dbReference type="SUPFAM" id="SSF160631">
    <property type="entry name" value="SMI1/KNR4-like"/>
    <property type="match status" value="1"/>
</dbReference>
<dbReference type="PANTHER" id="PTHR47432">
    <property type="entry name" value="CELL WALL ASSEMBLY REGULATOR SMI1"/>
    <property type="match status" value="1"/>
</dbReference>
<dbReference type="InterPro" id="IPR051873">
    <property type="entry name" value="KNR4/SMI1_regulator"/>
</dbReference>
<evidence type="ECO:0000313" key="2">
    <source>
        <dbReference type="EMBL" id="PIW18035.1"/>
    </source>
</evidence>
<proteinExistence type="predicted"/>
<dbReference type="Proteomes" id="UP000231019">
    <property type="component" value="Unassembled WGS sequence"/>
</dbReference>
<dbReference type="AlphaFoldDB" id="A0A2M7G7J6"/>
<gene>
    <name evidence="2" type="ORF">COW36_06430</name>
</gene>